<dbReference type="InterPro" id="IPR058163">
    <property type="entry name" value="LysR-type_TF_proteobact-type"/>
</dbReference>
<dbReference type="PRINTS" id="PR00039">
    <property type="entry name" value="HTHLYSR"/>
</dbReference>
<dbReference type="InterPro" id="IPR036390">
    <property type="entry name" value="WH_DNA-bd_sf"/>
</dbReference>
<name>Q92Y80_RHIME</name>
<dbReference type="GO" id="GO:0003700">
    <property type="term" value="F:DNA-binding transcription factor activity"/>
    <property type="evidence" value="ECO:0007669"/>
    <property type="project" value="InterPro"/>
</dbReference>
<dbReference type="AlphaFoldDB" id="Q92Y80"/>
<dbReference type="DNASU" id="1236043"/>
<evidence type="ECO:0000313" key="7">
    <source>
        <dbReference type="Proteomes" id="UP000001976"/>
    </source>
</evidence>
<dbReference type="PANTHER" id="PTHR30537">
    <property type="entry name" value="HTH-TYPE TRANSCRIPTIONAL REGULATOR"/>
    <property type="match status" value="1"/>
</dbReference>
<dbReference type="OrthoDB" id="9813056at2"/>
<comment type="similarity">
    <text evidence="1">Belongs to the LysR transcriptional regulatory family.</text>
</comment>
<dbReference type="PROSITE" id="PS50931">
    <property type="entry name" value="HTH_LYSR"/>
    <property type="match status" value="1"/>
</dbReference>
<sequence length="383" mass="42106">MGDLSDIRVFLAVAQQRSFTAAARQLSMTPPTVTRSVSALEQSLGVQLLLRTTRQVSLTSAGAVYAARVEPLIRQFDQVRDDLREEQGDVAGLIRINAPLSLGQQLLPDIVSGFRAEHPQVSVSLSLTDRFIDIVSERFDLALRVSEAPRDRSTIWRKVCRVRRILVASPGYLAIFGTPETPDDLSRHGCIAYDEEAISETWELTNGGRTRKALAGKVLAANNGELIAKLVEDGQGLALLPHFIVGDALASARRAEAGPCRVGASGALADIVLSALRETADARCEILGLLRKICYPYAPAVKKRRTQVLFSRRKASFPAKGEHMLQEFDDALRHASFESDLNGLYAALLLSRSFGSSESRIRSLGRSLPDLSQQKSRFVWRRE</sequence>
<dbReference type="InterPro" id="IPR000847">
    <property type="entry name" value="LysR_HTH_N"/>
</dbReference>
<proteinExistence type="inferred from homology"/>
<reference evidence="7" key="2">
    <citation type="journal article" date="2001" name="Science">
        <title>The composite genome of the legume symbiont Sinorhizobium meliloti.</title>
        <authorList>
            <person name="Galibert F."/>
            <person name="Finan T.M."/>
            <person name="Long S.R."/>
            <person name="Puehler A."/>
            <person name="Abola P."/>
            <person name="Ampe F."/>
            <person name="Barloy-Hubler F."/>
            <person name="Barnett M.J."/>
            <person name="Becker A."/>
            <person name="Boistard P."/>
            <person name="Bothe G."/>
            <person name="Boutry M."/>
            <person name="Bowser L."/>
            <person name="Buhrmester J."/>
            <person name="Cadieu E."/>
            <person name="Capela D."/>
            <person name="Chain P."/>
            <person name="Cowie A."/>
            <person name="Davis R.W."/>
            <person name="Dreano S."/>
            <person name="Federspiel N.A."/>
            <person name="Fisher R.F."/>
            <person name="Gloux S."/>
            <person name="Godrie T."/>
            <person name="Goffeau A."/>
            <person name="Golding B."/>
            <person name="Gouzy J."/>
            <person name="Gurjal M."/>
            <person name="Hernandez-Lucas I."/>
            <person name="Hong A."/>
            <person name="Huizar L."/>
            <person name="Hyman R.W."/>
            <person name="Jones T."/>
            <person name="Kahn D."/>
            <person name="Kahn M.L."/>
            <person name="Kalman S."/>
            <person name="Keating D.H."/>
            <person name="Kiss E."/>
            <person name="Komp C."/>
            <person name="Lelaure V."/>
            <person name="Masuy D."/>
            <person name="Palm C."/>
            <person name="Peck M.C."/>
            <person name="Pohl T.M."/>
            <person name="Portetelle D."/>
            <person name="Purnelle B."/>
            <person name="Ramsperger U."/>
            <person name="Surzycki R."/>
            <person name="Thebault P."/>
            <person name="Vandenbol M."/>
            <person name="Vorhoelter F.J."/>
            <person name="Weidner S."/>
            <person name="Wells D.H."/>
            <person name="Wong K."/>
            <person name="Yeh K.-C."/>
            <person name="Batut J."/>
        </authorList>
    </citation>
    <scope>NUCLEOTIDE SEQUENCE [LARGE SCALE GENOMIC DNA]</scope>
    <source>
        <strain evidence="7">1021</strain>
        <plasmid evidence="7">Plasmid pSymA</plasmid>
    </source>
</reference>
<organism evidence="6 7">
    <name type="scientific">Rhizobium meliloti (strain 1021)</name>
    <name type="common">Ensifer meliloti</name>
    <name type="synonym">Sinorhizobium meliloti</name>
    <dbReference type="NCBI Taxonomy" id="266834"/>
    <lineage>
        <taxon>Bacteria</taxon>
        <taxon>Pseudomonadati</taxon>
        <taxon>Pseudomonadota</taxon>
        <taxon>Alphaproteobacteria</taxon>
        <taxon>Hyphomicrobiales</taxon>
        <taxon>Rhizobiaceae</taxon>
        <taxon>Sinorhizobium/Ensifer group</taxon>
        <taxon>Sinorhizobium</taxon>
    </lineage>
</organism>
<dbReference type="Gene3D" id="3.40.190.290">
    <property type="match status" value="1"/>
</dbReference>
<dbReference type="SUPFAM" id="SSF53850">
    <property type="entry name" value="Periplasmic binding protein-like II"/>
    <property type="match status" value="1"/>
</dbReference>
<dbReference type="PIR" id="G95387">
    <property type="entry name" value="G95387"/>
</dbReference>
<dbReference type="InterPro" id="IPR005119">
    <property type="entry name" value="LysR_subst-bd"/>
</dbReference>
<keyword evidence="6" id="KW-0614">Plasmid</keyword>
<dbReference type="KEGG" id="sme:SMa1828"/>
<keyword evidence="2" id="KW-0805">Transcription regulation</keyword>
<evidence type="ECO:0000259" key="5">
    <source>
        <dbReference type="PROSITE" id="PS50931"/>
    </source>
</evidence>
<dbReference type="Proteomes" id="UP000001976">
    <property type="component" value="Plasmid pSymA"/>
</dbReference>
<keyword evidence="3" id="KW-0238">DNA-binding</keyword>
<feature type="domain" description="HTH lysR-type" evidence="5">
    <location>
        <begin position="1"/>
        <end position="59"/>
    </location>
</feature>
<dbReference type="CDD" id="cd08422">
    <property type="entry name" value="PBP2_CrgA_like"/>
    <property type="match status" value="1"/>
</dbReference>
<keyword evidence="4" id="KW-0804">Transcription</keyword>
<dbReference type="InterPro" id="IPR036388">
    <property type="entry name" value="WH-like_DNA-bd_sf"/>
</dbReference>
<dbReference type="FunFam" id="1.10.10.10:FF:000001">
    <property type="entry name" value="LysR family transcriptional regulator"/>
    <property type="match status" value="1"/>
</dbReference>
<dbReference type="SMR" id="Q92Y80"/>
<dbReference type="PATRIC" id="fig|266834.11.peg.1042"/>
<evidence type="ECO:0000256" key="1">
    <source>
        <dbReference type="ARBA" id="ARBA00009437"/>
    </source>
</evidence>
<reference evidence="6 7" key="1">
    <citation type="journal article" date="2001" name="Proc. Natl. Acad. Sci. U.S.A.">
        <title>Nucleotide sequence and predicted functions of the entire Sinorhizobium meliloti pSymA megaplasmid.</title>
        <authorList>
            <person name="Barnett M.J."/>
            <person name="Fisher R.F."/>
            <person name="Jones T."/>
            <person name="Komp C."/>
            <person name="Abola A.P."/>
            <person name="Barloy-Hubler F."/>
            <person name="Bowser L."/>
            <person name="Capela D."/>
            <person name="Galibert F."/>
            <person name="Gouzy J."/>
            <person name="Gurjal M."/>
            <person name="Hong A."/>
            <person name="Huizar L."/>
            <person name="Hyman R.W."/>
            <person name="Kahn D."/>
            <person name="Kahn M.L."/>
            <person name="Kalman S."/>
            <person name="Keating D.H."/>
            <person name="Palm C."/>
            <person name="Peck M.C."/>
            <person name="Surzycki R."/>
            <person name="Wells D.H."/>
            <person name="Yeh K.-C."/>
            <person name="Davis R.W."/>
            <person name="Federspiel N.A."/>
            <person name="Long S.R."/>
        </authorList>
    </citation>
    <scope>NUCLEOTIDE SEQUENCE [LARGE SCALE GENOMIC DNA]</scope>
    <source>
        <strain evidence="6 7">1021</strain>
        <plasmid evidence="7">Plasmid pSymA</plasmid>
    </source>
</reference>
<dbReference type="HOGENOM" id="CLU_721354_0_0_5"/>
<evidence type="ECO:0000256" key="2">
    <source>
        <dbReference type="ARBA" id="ARBA00023015"/>
    </source>
</evidence>
<keyword evidence="7" id="KW-1185">Reference proteome</keyword>
<protein>
    <submittedName>
        <fullName evidence="6">Transcriptional regulator, LysR family</fullName>
    </submittedName>
</protein>
<evidence type="ECO:0000256" key="4">
    <source>
        <dbReference type="ARBA" id="ARBA00023163"/>
    </source>
</evidence>
<dbReference type="PANTHER" id="PTHR30537:SF5">
    <property type="entry name" value="HTH-TYPE TRANSCRIPTIONAL ACTIVATOR TTDR-RELATED"/>
    <property type="match status" value="1"/>
</dbReference>
<dbReference type="Pfam" id="PF00126">
    <property type="entry name" value="HTH_1"/>
    <property type="match status" value="1"/>
</dbReference>
<dbReference type="EMBL" id="AE006469">
    <property type="protein sequence ID" value="AAK65665.1"/>
    <property type="molecule type" value="Genomic_DNA"/>
</dbReference>
<evidence type="ECO:0000313" key="6">
    <source>
        <dbReference type="EMBL" id="AAK65665.1"/>
    </source>
</evidence>
<dbReference type="EnsemblBacteria" id="AAK65665">
    <property type="protein sequence ID" value="AAK65665"/>
    <property type="gene ID" value="SMa1828"/>
</dbReference>
<evidence type="ECO:0000256" key="3">
    <source>
        <dbReference type="ARBA" id="ARBA00023125"/>
    </source>
</evidence>
<geneLocation type="plasmid" evidence="6 7">
    <name>pSymA</name>
</geneLocation>
<dbReference type="SUPFAM" id="SSF46785">
    <property type="entry name" value="Winged helix' DNA-binding domain"/>
    <property type="match status" value="1"/>
</dbReference>
<gene>
    <name evidence="6" type="ORF">SMa1828</name>
</gene>
<accession>Q92Y80</accession>
<dbReference type="GO" id="GO:0003677">
    <property type="term" value="F:DNA binding"/>
    <property type="evidence" value="ECO:0007669"/>
    <property type="project" value="UniProtKB-KW"/>
</dbReference>
<dbReference type="Gene3D" id="1.10.10.10">
    <property type="entry name" value="Winged helix-like DNA-binding domain superfamily/Winged helix DNA-binding domain"/>
    <property type="match status" value="1"/>
</dbReference>
<dbReference type="Pfam" id="PF03466">
    <property type="entry name" value="LysR_substrate"/>
    <property type="match status" value="1"/>
</dbReference>